<feature type="coiled-coil region" evidence="1">
    <location>
        <begin position="138"/>
        <end position="165"/>
    </location>
</feature>
<gene>
    <name evidence="3" type="ORF">JOQ06_028558</name>
</gene>
<dbReference type="Pfam" id="PF17921">
    <property type="entry name" value="Integrase_H2C2"/>
    <property type="match status" value="1"/>
</dbReference>
<dbReference type="EMBL" id="JAPTMU010000008">
    <property type="protein sequence ID" value="KAJ4939097.1"/>
    <property type="molecule type" value="Genomic_DNA"/>
</dbReference>
<name>A0AAD6B927_9TELE</name>
<dbReference type="AlphaFoldDB" id="A0AAD6B927"/>
<feature type="domain" description="Integrase zinc-binding" evidence="2">
    <location>
        <begin position="62"/>
        <end position="112"/>
    </location>
</feature>
<reference evidence="3" key="1">
    <citation type="submission" date="2022-11" db="EMBL/GenBank/DDBJ databases">
        <title>Chromosome-level genome of Pogonophryne albipinna.</title>
        <authorList>
            <person name="Jo E."/>
        </authorList>
    </citation>
    <scope>NUCLEOTIDE SEQUENCE</scope>
    <source>
        <strain evidence="3">SGF0006</strain>
        <tissue evidence="3">Muscle</tissue>
    </source>
</reference>
<dbReference type="Gene3D" id="1.10.418.20">
    <property type="match status" value="1"/>
</dbReference>
<organism evidence="3 4">
    <name type="scientific">Pogonophryne albipinna</name>
    <dbReference type="NCBI Taxonomy" id="1090488"/>
    <lineage>
        <taxon>Eukaryota</taxon>
        <taxon>Metazoa</taxon>
        <taxon>Chordata</taxon>
        <taxon>Craniata</taxon>
        <taxon>Vertebrata</taxon>
        <taxon>Euteleostomi</taxon>
        <taxon>Actinopterygii</taxon>
        <taxon>Neopterygii</taxon>
        <taxon>Teleostei</taxon>
        <taxon>Neoteleostei</taxon>
        <taxon>Acanthomorphata</taxon>
        <taxon>Eupercaria</taxon>
        <taxon>Perciformes</taxon>
        <taxon>Notothenioidei</taxon>
        <taxon>Pogonophryne</taxon>
    </lineage>
</organism>
<evidence type="ECO:0000313" key="4">
    <source>
        <dbReference type="Proteomes" id="UP001219934"/>
    </source>
</evidence>
<protein>
    <recommendedName>
        <fullName evidence="2">Integrase zinc-binding domain-containing protein</fullName>
    </recommendedName>
</protein>
<proteinExistence type="predicted"/>
<dbReference type="InterPro" id="IPR041588">
    <property type="entry name" value="Integrase_H2C2"/>
</dbReference>
<accession>A0AAD6B927</accession>
<dbReference type="InterPro" id="IPR038765">
    <property type="entry name" value="Papain-like_cys_pep_sf"/>
</dbReference>
<keyword evidence="1" id="KW-0175">Coiled coil</keyword>
<evidence type="ECO:0000259" key="2">
    <source>
        <dbReference type="Pfam" id="PF17921"/>
    </source>
</evidence>
<dbReference type="Gene3D" id="1.10.340.70">
    <property type="match status" value="1"/>
</dbReference>
<sequence length="423" mass="48053">MDPNVVCEILIYKTKGKYPDGASRSQQNVIRRRSMKYDTKGGDLFLKGKSQKIKVACGSEEAGKVFIDFHASPTVCTLWPKKPRDAISKRFFWPGMCKDIDQWVAQCTVCQAGAIVIKQEVEYTPIKVDGSVEDVVGQESLTEEILHLEDTLKEARENVTRAQEKTRQRLKSASGKTVFKVGEKVWRQNKRSQQRKGGKTCSSCTTTSILTSTTCHRTCISCTTSILTSTTCHSYTHPVVEDAWAGTGSHVLVSKIGPYKMYYWDIRQIRPNMELESEVINAYLAVKVKDFNQENPRGQRATFIDTFEMTTIWNNGTSRLKQPDGTSCGVFALKFPESILRSEEDISFATTTQAIEEHRRNIATTLIQQIDDLSALCCYCAAQRNDYTYWVTIILTYNHVNYRFVITETTKIPCYHYGMNSKY</sequence>
<evidence type="ECO:0000256" key="1">
    <source>
        <dbReference type="SAM" id="Coils"/>
    </source>
</evidence>
<evidence type="ECO:0000313" key="3">
    <source>
        <dbReference type="EMBL" id="KAJ4939097.1"/>
    </source>
</evidence>
<comment type="caution">
    <text evidence="3">The sequence shown here is derived from an EMBL/GenBank/DDBJ whole genome shotgun (WGS) entry which is preliminary data.</text>
</comment>
<dbReference type="SUPFAM" id="SSF54001">
    <property type="entry name" value="Cysteine proteinases"/>
    <property type="match status" value="1"/>
</dbReference>
<dbReference type="Proteomes" id="UP001219934">
    <property type="component" value="Unassembled WGS sequence"/>
</dbReference>
<keyword evidence="4" id="KW-1185">Reference proteome</keyword>